<dbReference type="AlphaFoldDB" id="A0A938B395"/>
<dbReference type="GO" id="GO:0016787">
    <property type="term" value="F:hydrolase activity"/>
    <property type="evidence" value="ECO:0007669"/>
    <property type="project" value="InterPro"/>
</dbReference>
<dbReference type="InterPro" id="IPR004843">
    <property type="entry name" value="Calcineurin-like_PHP"/>
</dbReference>
<dbReference type="Proteomes" id="UP000712673">
    <property type="component" value="Unassembled WGS sequence"/>
</dbReference>
<dbReference type="Gene3D" id="3.60.21.10">
    <property type="match status" value="1"/>
</dbReference>
<dbReference type="SUPFAM" id="SSF56300">
    <property type="entry name" value="Metallo-dependent phosphatases"/>
    <property type="match status" value="1"/>
</dbReference>
<feature type="domain" description="Calcineurin-like phosphoesterase" evidence="1">
    <location>
        <begin position="8"/>
        <end position="185"/>
    </location>
</feature>
<dbReference type="EMBL" id="VGLS01000412">
    <property type="protein sequence ID" value="MBM3224819.1"/>
    <property type="molecule type" value="Genomic_DNA"/>
</dbReference>
<evidence type="ECO:0000313" key="3">
    <source>
        <dbReference type="Proteomes" id="UP000712673"/>
    </source>
</evidence>
<organism evidence="2 3">
    <name type="scientific">Tectimicrobiota bacterium</name>
    <dbReference type="NCBI Taxonomy" id="2528274"/>
    <lineage>
        <taxon>Bacteria</taxon>
        <taxon>Pseudomonadati</taxon>
        <taxon>Nitrospinota/Tectimicrobiota group</taxon>
        <taxon>Candidatus Tectimicrobiota</taxon>
    </lineage>
</organism>
<dbReference type="Pfam" id="PF00149">
    <property type="entry name" value="Metallophos"/>
    <property type="match status" value="1"/>
</dbReference>
<dbReference type="PANTHER" id="PTHR37523">
    <property type="entry name" value="METALLOPHOSPHOESTERASE"/>
    <property type="match status" value="1"/>
</dbReference>
<evidence type="ECO:0000259" key="1">
    <source>
        <dbReference type="Pfam" id="PF00149"/>
    </source>
</evidence>
<reference evidence="2" key="1">
    <citation type="submission" date="2019-03" db="EMBL/GenBank/DDBJ databases">
        <title>Lake Tanganyika Metagenome-Assembled Genomes (MAGs).</title>
        <authorList>
            <person name="Tran P."/>
        </authorList>
    </citation>
    <scope>NUCLEOTIDE SEQUENCE</scope>
    <source>
        <strain evidence="2">K_DeepCast_65m_m2_066</strain>
    </source>
</reference>
<accession>A0A938B395</accession>
<evidence type="ECO:0000313" key="2">
    <source>
        <dbReference type="EMBL" id="MBM3224819.1"/>
    </source>
</evidence>
<protein>
    <submittedName>
        <fullName evidence="2">Serine/threonine protein phosphatase</fullName>
    </submittedName>
</protein>
<gene>
    <name evidence="2" type="ORF">FJZ47_13580</name>
</gene>
<name>A0A938B395_UNCTE</name>
<dbReference type="InterPro" id="IPR029052">
    <property type="entry name" value="Metallo-depent_PP-like"/>
</dbReference>
<proteinExistence type="predicted"/>
<dbReference type="PANTHER" id="PTHR37523:SF1">
    <property type="entry name" value="CALCINEURIN-LIKE PHOSPHOESTERASE DOMAIN-CONTAINING PROTEIN"/>
    <property type="match status" value="1"/>
</dbReference>
<sequence length="241" mass="26716">MRKDKRHMRIMAFGDIHEYLHPLPTLAAPLQQADLVLVTGDMTRWRGAETAAKVLQAIRHYNPQVLAQVGNTDEWEVHHYLNHQGMNLHGQGHCFGDVGIFGVGGSTYTPFYSPTEFSEEELTEYLLAGYAQVQQARYTILVAHCPPAHTAVDRLCNGMHVGSQSVRAFIETYQPDLCISGHIHEAPGEDRIGRTLVLNPGMLAQGGYVTVTCTADGLTAQRVPGRDQRHYNTSPFLPSVL</sequence>
<comment type="caution">
    <text evidence="2">The sequence shown here is derived from an EMBL/GenBank/DDBJ whole genome shotgun (WGS) entry which is preliminary data.</text>
</comment>